<keyword evidence="1" id="KW-0472">Membrane</keyword>
<organism evidence="2">
    <name type="scientific">Anguilla anguilla</name>
    <name type="common">European freshwater eel</name>
    <name type="synonym">Muraena anguilla</name>
    <dbReference type="NCBI Taxonomy" id="7936"/>
    <lineage>
        <taxon>Eukaryota</taxon>
        <taxon>Metazoa</taxon>
        <taxon>Chordata</taxon>
        <taxon>Craniata</taxon>
        <taxon>Vertebrata</taxon>
        <taxon>Euteleostomi</taxon>
        <taxon>Actinopterygii</taxon>
        <taxon>Neopterygii</taxon>
        <taxon>Teleostei</taxon>
        <taxon>Anguilliformes</taxon>
        <taxon>Anguillidae</taxon>
        <taxon>Anguilla</taxon>
    </lineage>
</organism>
<sequence>MWMRKGGLILVFDPLNFYYFLLIFLLMECGCFFNIRKWKCICFSSLSLCLSPLPLYLLSLA</sequence>
<name>A0A0E9RCN1_ANGAN</name>
<protein>
    <submittedName>
        <fullName evidence="2">Uncharacterized protein</fullName>
    </submittedName>
</protein>
<feature type="transmembrane region" description="Helical" evidence="1">
    <location>
        <begin position="15"/>
        <end position="33"/>
    </location>
</feature>
<feature type="transmembrane region" description="Helical" evidence="1">
    <location>
        <begin position="40"/>
        <end position="58"/>
    </location>
</feature>
<dbReference type="EMBL" id="GBXM01082015">
    <property type="protein sequence ID" value="JAH26562.1"/>
    <property type="molecule type" value="Transcribed_RNA"/>
</dbReference>
<keyword evidence="1" id="KW-0812">Transmembrane</keyword>
<reference evidence="2" key="1">
    <citation type="submission" date="2014-11" db="EMBL/GenBank/DDBJ databases">
        <authorList>
            <person name="Amaro Gonzalez C."/>
        </authorList>
    </citation>
    <scope>NUCLEOTIDE SEQUENCE</scope>
</reference>
<reference evidence="2" key="2">
    <citation type="journal article" date="2015" name="Fish Shellfish Immunol.">
        <title>Early steps in the European eel (Anguilla anguilla)-Vibrio vulnificus interaction in the gills: Role of the RtxA13 toxin.</title>
        <authorList>
            <person name="Callol A."/>
            <person name="Pajuelo D."/>
            <person name="Ebbesson L."/>
            <person name="Teles M."/>
            <person name="MacKenzie S."/>
            <person name="Amaro C."/>
        </authorList>
    </citation>
    <scope>NUCLEOTIDE SEQUENCE</scope>
</reference>
<evidence type="ECO:0000256" key="1">
    <source>
        <dbReference type="SAM" id="Phobius"/>
    </source>
</evidence>
<proteinExistence type="predicted"/>
<dbReference type="AlphaFoldDB" id="A0A0E9RCN1"/>
<keyword evidence="1" id="KW-1133">Transmembrane helix</keyword>
<accession>A0A0E9RCN1</accession>
<evidence type="ECO:0000313" key="2">
    <source>
        <dbReference type="EMBL" id="JAH26562.1"/>
    </source>
</evidence>